<dbReference type="Proteomes" id="UP000006034">
    <property type="component" value="Unassembled WGS sequence"/>
</dbReference>
<dbReference type="eggNOG" id="COG2110">
    <property type="taxonomic scope" value="Bacteria"/>
</dbReference>
<comment type="caution">
    <text evidence="2">The sequence shown here is derived from an EMBL/GenBank/DDBJ whole genome shotgun (WGS) entry which is preliminary data.</text>
</comment>
<dbReference type="PROSITE" id="PS51154">
    <property type="entry name" value="MACRO"/>
    <property type="match status" value="1"/>
</dbReference>
<reference evidence="2 3" key="2">
    <citation type="submission" date="2013-04" db="EMBL/GenBank/DDBJ databases">
        <title>The Genome Sequence of Bilophila wadsworthia 3_1_6.</title>
        <authorList>
            <consortium name="The Broad Institute Genomics Platform"/>
            <person name="Earl A."/>
            <person name="Ward D."/>
            <person name="Feldgarden M."/>
            <person name="Gevers D."/>
            <person name="Sibley C."/>
            <person name="Strauss J."/>
            <person name="Allen-Vercoe E."/>
            <person name="Walker B."/>
            <person name="Young S."/>
            <person name="Zeng Q."/>
            <person name="Gargeya S."/>
            <person name="Fitzgerald M."/>
            <person name="Haas B."/>
            <person name="Abouelleil A."/>
            <person name="Allen A.W."/>
            <person name="Alvarado L."/>
            <person name="Arachchi H.M."/>
            <person name="Berlin A.M."/>
            <person name="Chapman S.B."/>
            <person name="Gainer-Dewar J."/>
            <person name="Goldberg J."/>
            <person name="Griggs A."/>
            <person name="Gujja S."/>
            <person name="Hansen M."/>
            <person name="Howarth C."/>
            <person name="Imamovic A."/>
            <person name="Ireland A."/>
            <person name="Larimer J."/>
            <person name="McCowan C."/>
            <person name="Murphy C."/>
            <person name="Pearson M."/>
            <person name="Poon T.W."/>
            <person name="Priest M."/>
            <person name="Roberts A."/>
            <person name="Saif S."/>
            <person name="Shea T."/>
            <person name="Sisk P."/>
            <person name="Sykes S."/>
            <person name="Wortman J."/>
            <person name="Nusbaum C."/>
            <person name="Birren B."/>
        </authorList>
    </citation>
    <scope>NUCLEOTIDE SEQUENCE [LARGE SCALE GENOMIC DNA]</scope>
    <source>
        <strain evidence="2 3">3_1_6</strain>
    </source>
</reference>
<dbReference type="OrthoDB" id="9780211at2"/>
<evidence type="ECO:0000313" key="2">
    <source>
        <dbReference type="EMBL" id="EFV44934.1"/>
    </source>
</evidence>
<evidence type="ECO:0000259" key="1">
    <source>
        <dbReference type="PROSITE" id="PS51154"/>
    </source>
</evidence>
<dbReference type="RefSeq" id="WP_005026202.1">
    <property type="nucleotide sequence ID" value="NZ_KE150238.1"/>
</dbReference>
<keyword evidence="3" id="KW-1185">Reference proteome</keyword>
<dbReference type="STRING" id="563192.HMPREF0179_01229"/>
<dbReference type="GeneID" id="78086361"/>
<feature type="domain" description="Macro" evidence="1">
    <location>
        <begin position="17"/>
        <end position="175"/>
    </location>
</feature>
<dbReference type="InterPro" id="IPR002589">
    <property type="entry name" value="Macro_dom"/>
</dbReference>
<dbReference type="SUPFAM" id="SSF52949">
    <property type="entry name" value="Macro domain-like"/>
    <property type="match status" value="1"/>
</dbReference>
<dbReference type="Pfam" id="PF01661">
    <property type="entry name" value="Macro"/>
    <property type="match status" value="1"/>
</dbReference>
<dbReference type="EMBL" id="ADCP02000001">
    <property type="protein sequence ID" value="EFV44934.1"/>
    <property type="molecule type" value="Genomic_DNA"/>
</dbReference>
<reference evidence="2 3" key="1">
    <citation type="submission" date="2010-10" db="EMBL/GenBank/DDBJ databases">
        <authorList>
            <consortium name="The Broad Institute Genome Sequencing Platform"/>
            <person name="Ward D."/>
            <person name="Earl A."/>
            <person name="Feldgarden M."/>
            <person name="Young S.K."/>
            <person name="Gargeya S."/>
            <person name="Zeng Q."/>
            <person name="Alvarado L."/>
            <person name="Berlin A."/>
            <person name="Bochicchio J."/>
            <person name="Chapman S.B."/>
            <person name="Chen Z."/>
            <person name="Freedman E."/>
            <person name="Gellesch M."/>
            <person name="Goldberg J."/>
            <person name="Griggs A."/>
            <person name="Gujja S."/>
            <person name="Heilman E."/>
            <person name="Heiman D."/>
            <person name="Howarth C."/>
            <person name="Mehta T."/>
            <person name="Neiman D."/>
            <person name="Pearson M."/>
            <person name="Roberts A."/>
            <person name="Saif S."/>
            <person name="Shea T."/>
            <person name="Shenoy N."/>
            <person name="Sisk P."/>
            <person name="Stolte C."/>
            <person name="Sykes S."/>
            <person name="White J."/>
            <person name="Yandava C."/>
            <person name="Allen-Vercoe E."/>
            <person name="Sibley C."/>
            <person name="Ambrose C.E."/>
            <person name="Strauss J."/>
            <person name="Daigneault M."/>
            <person name="Haas B."/>
            <person name="Nusbaum C."/>
            <person name="Birren B."/>
        </authorList>
    </citation>
    <scope>NUCLEOTIDE SEQUENCE [LARGE SCALE GENOMIC DNA]</scope>
    <source>
        <strain evidence="2 3">3_1_6</strain>
    </source>
</reference>
<protein>
    <recommendedName>
        <fullName evidence="1">Macro domain-containing protein</fullName>
    </recommendedName>
</protein>
<evidence type="ECO:0000313" key="3">
    <source>
        <dbReference type="Proteomes" id="UP000006034"/>
    </source>
</evidence>
<gene>
    <name evidence="2" type="ORF">HMPREF0179_01229</name>
</gene>
<proteinExistence type="predicted"/>
<name>E5Y4W6_BILW3</name>
<dbReference type="Gene3D" id="3.40.220.10">
    <property type="entry name" value="Leucine Aminopeptidase, subunit E, domain 1"/>
    <property type="match status" value="1"/>
</dbReference>
<sequence length="175" mass="18771">MKCLLCDINPAMREAWEKELERRPRLAALCSVVAGGITDLRVDAVVSPANSFGFMRGGVDGVYTRVFGEGVESRLQAIIRTLPAEELSVGEALIVPTGHSGIPWLISAPTMRRPSVLHDGDPVRRSARAAMRAGLEQAFVSIAFPGMGTGTGRLPFDAAAKAMFDGMEEALFSPR</sequence>
<organism evidence="2 3">
    <name type="scientific">Bilophila wadsworthia (strain 3_1_6)</name>
    <dbReference type="NCBI Taxonomy" id="563192"/>
    <lineage>
        <taxon>Bacteria</taxon>
        <taxon>Pseudomonadati</taxon>
        <taxon>Thermodesulfobacteriota</taxon>
        <taxon>Desulfovibrionia</taxon>
        <taxon>Desulfovibrionales</taxon>
        <taxon>Desulfovibrionaceae</taxon>
        <taxon>Bilophila</taxon>
    </lineage>
</organism>
<dbReference type="InterPro" id="IPR043472">
    <property type="entry name" value="Macro_dom-like"/>
</dbReference>
<dbReference type="HOGENOM" id="CLU_046550_7_2_7"/>
<dbReference type="SMART" id="SM00506">
    <property type="entry name" value="A1pp"/>
    <property type="match status" value="1"/>
</dbReference>
<accession>E5Y4W6</accession>
<dbReference type="AlphaFoldDB" id="E5Y4W6"/>